<sequence>MEQNLQTKLSPPLTSIFMTTVNMAMKMLANVTSNTTSTSIRQTNVASNTTSTSIWHGDKWKAADHLRYMAMLSTWVTVWVLRVLIDHFPCSLVPTSHYGLGGFPEGGEPVFLSSSAFPMISSDLLLHEGFSNEFDWPSTKALGRALSHIFTLINEIPVTSRKYEFAIAMADKIVDENARDGHMALLEVNRVALTSAFDRTANQLYWSLQSSHLDKGIDTWSSKIFCALPFGYFLKGLAGALLPDMYGPNDKLTVSACVELRVWFGITSHNCKSQSARLYRKDIGDFGGRLARGNTEVLRQVKFRLLFLWLPLFCYASNGISYPILSGCEKVEIERMIEEVISSLPVTDQEIILKNWFQDFCIISSDWPNLQNSYDQWCRASRKLLA</sequence>
<dbReference type="OrthoDB" id="778222at2759"/>
<accession>A0A7J7M751</accession>
<gene>
    <name evidence="1" type="ORF">GIB67_020792</name>
</gene>
<protein>
    <submittedName>
        <fullName evidence="1">Uncharacterized protein</fullName>
    </submittedName>
</protein>
<comment type="caution">
    <text evidence="1">The sequence shown here is derived from an EMBL/GenBank/DDBJ whole genome shotgun (WGS) entry which is preliminary data.</text>
</comment>
<dbReference type="AlphaFoldDB" id="A0A7J7M751"/>
<dbReference type="PANTHER" id="PTHR31060">
    <property type="entry name" value="OSJNBA0011J08.25 PROTEIN-RELATED"/>
    <property type="match status" value="1"/>
</dbReference>
<name>A0A7J7M751_9MAGN</name>
<keyword evidence="2" id="KW-1185">Reference proteome</keyword>
<dbReference type="Proteomes" id="UP000541444">
    <property type="component" value="Unassembled WGS sequence"/>
</dbReference>
<organism evidence="1 2">
    <name type="scientific">Kingdonia uniflora</name>
    <dbReference type="NCBI Taxonomy" id="39325"/>
    <lineage>
        <taxon>Eukaryota</taxon>
        <taxon>Viridiplantae</taxon>
        <taxon>Streptophyta</taxon>
        <taxon>Embryophyta</taxon>
        <taxon>Tracheophyta</taxon>
        <taxon>Spermatophyta</taxon>
        <taxon>Magnoliopsida</taxon>
        <taxon>Ranunculales</taxon>
        <taxon>Circaeasteraceae</taxon>
        <taxon>Kingdonia</taxon>
    </lineage>
</organism>
<evidence type="ECO:0000313" key="2">
    <source>
        <dbReference type="Proteomes" id="UP000541444"/>
    </source>
</evidence>
<dbReference type="GO" id="GO:0016567">
    <property type="term" value="P:protein ubiquitination"/>
    <property type="evidence" value="ECO:0007669"/>
    <property type="project" value="UniProtKB-UniPathway"/>
</dbReference>
<reference evidence="1 2" key="1">
    <citation type="journal article" date="2020" name="IScience">
        <title>Genome Sequencing of the Endangered Kingdonia uniflora (Circaeasteraceae, Ranunculales) Reveals Potential Mechanisms of Evolutionary Specialization.</title>
        <authorList>
            <person name="Sun Y."/>
            <person name="Deng T."/>
            <person name="Zhang A."/>
            <person name="Moore M.J."/>
            <person name="Landis J.B."/>
            <person name="Lin N."/>
            <person name="Zhang H."/>
            <person name="Zhang X."/>
            <person name="Huang J."/>
            <person name="Zhang X."/>
            <person name="Sun H."/>
            <person name="Wang H."/>
        </authorList>
    </citation>
    <scope>NUCLEOTIDE SEQUENCE [LARGE SCALE GENOMIC DNA]</scope>
    <source>
        <strain evidence="1">TB1705</strain>
        <tissue evidence="1">Leaf</tissue>
    </source>
</reference>
<evidence type="ECO:0000313" key="1">
    <source>
        <dbReference type="EMBL" id="KAF6150709.1"/>
    </source>
</evidence>
<dbReference type="PANTHER" id="PTHR31060:SF31">
    <property type="entry name" value="BTB_POZ DOMAIN PROTEIN"/>
    <property type="match status" value="1"/>
</dbReference>
<dbReference type="InterPro" id="IPR038920">
    <property type="entry name" value="At3g05675-like"/>
</dbReference>
<dbReference type="EMBL" id="JACGCM010001726">
    <property type="protein sequence ID" value="KAF6150709.1"/>
    <property type="molecule type" value="Genomic_DNA"/>
</dbReference>
<proteinExistence type="predicted"/>
<dbReference type="UniPathway" id="UPA00143"/>